<keyword evidence="4 5" id="KW-0472">Membrane</keyword>
<dbReference type="InterPro" id="IPR036734">
    <property type="entry name" value="Neur_chan_lig-bd_sf"/>
</dbReference>
<feature type="signal peptide" evidence="5">
    <location>
        <begin position="1"/>
        <end position="16"/>
    </location>
</feature>
<dbReference type="CDD" id="cd19051">
    <property type="entry name" value="LGIC_TM_cation"/>
    <property type="match status" value="3"/>
</dbReference>
<feature type="region of interest" description="Disordered" evidence="6">
    <location>
        <begin position="1299"/>
        <end position="1348"/>
    </location>
</feature>
<evidence type="ECO:0000313" key="9">
    <source>
        <dbReference type="EMBL" id="KAK3092235.1"/>
    </source>
</evidence>
<feature type="domain" description="Neurotransmitter-gated ion-channel ligand-binding" evidence="7">
    <location>
        <begin position="849"/>
        <end position="1039"/>
    </location>
</feature>
<dbReference type="InterPro" id="IPR006201">
    <property type="entry name" value="Neur_channel"/>
</dbReference>
<evidence type="ECO:0000256" key="4">
    <source>
        <dbReference type="ARBA" id="ARBA00023136"/>
    </source>
</evidence>
<reference evidence="9" key="1">
    <citation type="submission" date="2019-08" db="EMBL/GenBank/DDBJ databases">
        <title>The improved chromosome-level genome for the pearl oyster Pinctada fucata martensii using PacBio sequencing and Hi-C.</title>
        <authorList>
            <person name="Zheng Z."/>
        </authorList>
    </citation>
    <scope>NUCLEOTIDE SEQUENCE</scope>
    <source>
        <strain evidence="9">ZZ-2019</strain>
        <tissue evidence="9">Adductor muscle</tissue>
    </source>
</reference>
<name>A0AA88Y9R6_PINIB</name>
<evidence type="ECO:0000313" key="10">
    <source>
        <dbReference type="Proteomes" id="UP001186944"/>
    </source>
</evidence>
<comment type="caution">
    <text evidence="5">Lacks conserved residue(s) required for the propagation of feature annotation.</text>
</comment>
<evidence type="ECO:0000256" key="6">
    <source>
        <dbReference type="SAM" id="MobiDB-lite"/>
    </source>
</evidence>
<dbReference type="GO" id="GO:0004888">
    <property type="term" value="F:transmembrane signaling receptor activity"/>
    <property type="evidence" value="ECO:0007669"/>
    <property type="project" value="InterPro"/>
</dbReference>
<keyword evidence="5" id="KW-0407">Ion channel</keyword>
<dbReference type="FunFam" id="1.20.58.390:FF:000043">
    <property type="entry name" value="AcetylCholine Receptor"/>
    <property type="match status" value="3"/>
</dbReference>
<gene>
    <name evidence="9" type="ORF">FSP39_000116</name>
</gene>
<dbReference type="EMBL" id="VSWD01000009">
    <property type="protein sequence ID" value="KAK3092235.1"/>
    <property type="molecule type" value="Genomic_DNA"/>
</dbReference>
<dbReference type="InterPro" id="IPR038050">
    <property type="entry name" value="Neuro_actylchol_rec"/>
</dbReference>
<feature type="transmembrane region" description="Helical" evidence="5">
    <location>
        <begin position="1101"/>
        <end position="1125"/>
    </location>
</feature>
<proteinExistence type="inferred from homology"/>
<dbReference type="InterPro" id="IPR036719">
    <property type="entry name" value="Neuro-gated_channel_TM_sf"/>
</dbReference>
<feature type="transmembrane region" description="Helical" evidence="5">
    <location>
        <begin position="649"/>
        <end position="673"/>
    </location>
</feature>
<keyword evidence="5" id="KW-0732">Signal</keyword>
<feature type="compositionally biased region" description="Basic and acidic residues" evidence="6">
    <location>
        <begin position="378"/>
        <end position="389"/>
    </location>
</feature>
<comment type="similarity">
    <text evidence="5">Belongs to the ligand-gated ion channel (TC 1.A.9) family.</text>
</comment>
<evidence type="ECO:0000256" key="1">
    <source>
        <dbReference type="ARBA" id="ARBA00004141"/>
    </source>
</evidence>
<evidence type="ECO:0000256" key="3">
    <source>
        <dbReference type="ARBA" id="ARBA00022989"/>
    </source>
</evidence>
<dbReference type="CDD" id="cd18997">
    <property type="entry name" value="LGIC_ECD_nAChR"/>
    <property type="match status" value="3"/>
</dbReference>
<dbReference type="Gene3D" id="2.70.170.10">
    <property type="entry name" value="Neurotransmitter-gated ion-channel ligand-binding domain"/>
    <property type="match status" value="3"/>
</dbReference>
<evidence type="ECO:0000256" key="5">
    <source>
        <dbReference type="RuleBase" id="RU000687"/>
    </source>
</evidence>
<dbReference type="Pfam" id="PF02931">
    <property type="entry name" value="Neur_chan_LBD"/>
    <property type="match status" value="3"/>
</dbReference>
<evidence type="ECO:0000259" key="8">
    <source>
        <dbReference type="Pfam" id="PF02932"/>
    </source>
</evidence>
<feature type="domain" description="Neurotransmitter-gated ion-channel ligand-binding" evidence="7">
    <location>
        <begin position="443"/>
        <end position="647"/>
    </location>
</feature>
<keyword evidence="2 5" id="KW-0812">Transmembrane</keyword>
<feature type="region of interest" description="Disordered" evidence="6">
    <location>
        <begin position="378"/>
        <end position="398"/>
    </location>
</feature>
<dbReference type="PANTHER" id="PTHR18945">
    <property type="entry name" value="NEUROTRANSMITTER GATED ION CHANNEL"/>
    <property type="match status" value="1"/>
</dbReference>
<comment type="caution">
    <text evidence="9">The sequence shown here is derived from an EMBL/GenBank/DDBJ whole genome shotgun (WGS) entry which is preliminary data.</text>
</comment>
<accession>A0AA88Y9R6</accession>
<feature type="chain" id="PRO_5041515566" evidence="5">
    <location>
        <begin position="17"/>
        <end position="1348"/>
    </location>
</feature>
<evidence type="ECO:0000256" key="2">
    <source>
        <dbReference type="ARBA" id="ARBA00022692"/>
    </source>
</evidence>
<dbReference type="GO" id="GO:0016020">
    <property type="term" value="C:membrane"/>
    <property type="evidence" value="ECO:0007669"/>
    <property type="project" value="UniProtKB-SubCell"/>
</dbReference>
<dbReference type="Proteomes" id="UP001186944">
    <property type="component" value="Unassembled WGS sequence"/>
</dbReference>
<protein>
    <submittedName>
        <fullName evidence="9">Uncharacterized protein</fullName>
    </submittedName>
</protein>
<feature type="domain" description="Neurotransmitter-gated ion-channel ligand-binding" evidence="7">
    <location>
        <begin position="22"/>
        <end position="226"/>
    </location>
</feature>
<feature type="compositionally biased region" description="Low complexity" evidence="6">
    <location>
        <begin position="1331"/>
        <end position="1348"/>
    </location>
</feature>
<sequence length="1348" mass="151445">MRCLFLCIFALYQVNAGTDYATQVTTTLLTGYDTAVRPYCDGATTNVTIDIAIRQVIDLDEPNQVLTLSVWMRLIWKDCRLSWNSSANGDLGNLILPYKKIWVPDLALYDSVATEFHGLETSRANIYSDGSVYYNFPSILECICPVNVHKFPFDTQNCELKLGSWAYHGGEIDIFFKNPNGDLATSKSNVEWDIMSFPVVKNVLYYACCADPYPDLTYTVVLKRKPSFYVNNILLPSSLICAIALLGFFLPVESGEKVSLQITVMLSLAVFQLLVADKLPPDSDKTPYISTYFNFGLFIVGTACVLAVVVIFVYYKGNQPIPRIIRILFLKYFSKITFIYVPQQTRDSLREQTMFVSRKKKDNIIHVSVSEVTEKSDKSKLAEKSKPDSSEITSTSTDFDEDLTTEEWKRCQSGITMWRGWIAAMFTWIMLSAEVSSTDHATLLTNTLLSSYNTGVRPYCNDGEKTNLTMDIAVRQVIDLDEPNQVLKISAWIRLAWSDCRLAWNSTDYGNLTSIQVAYKQIWVPDLSPYDSVATEFVGLPDFRANIYSDGTVNYNFPSILETICPVNVKKFPFDTQSCKLQFGSWSYHGMQIDIFHKLSTGDLSTAKDNVEWDLLSFNALKNVAYYACCPEPYPDLTYTLVLKRKPSFYIVNILLPSAIICSIALLGFILPVESGEKVSLEITVMLSLAVFQLLVADKLPPDSDVTPYISTYFNFGLFIVGLACVLAVIVVFVHNKGDQPLPRLIRLVFLRYCAYVVCVYVPDESKETLMRAGNKKVGTGIAYASKDTDVRSYVSEKETADAYERNGSLADLKSSTDSDDSDIKALRSDEWKIIAAVIDRVSCYDNATELTDHLLANYNTGVRPYCNNGETTNITLDIAVRQVIDLVWTDCRLVWNISDYGNVTNIHVPYKQIWIPDLAPYDSVATEFVGIRDFRANIYSDGTVHYNFPTILETLCPVNVQKFPFDTQSCALQLGSWSYNGIEIDMFYKAPTGDLSASKDNVEWDLLSFTAVKSIHYYACCPEPYPDLTYTLVLKRKPSFYITNILTPSAVICSIALLGFILPVDSGEKVSLQITVMLSLAVFQLMVADKLPPDSDVTPYISIYFNFGLIIVGVACTFAVMVDYVHFKGSQPLPRWMRVLFLKYLAYVTCIYVPDESKNSLMNQLAMKFYTKPSRGSYVQRPKEICFVTQVIGTFNETIEELKSRAKKEGTVQLGENAIIMTTDIGQKLNPADLKSLSRTMYVFCKRAARAGRAFKLIKKSKEKMSPIPFIGSGMVSPGQSGVSVPYIIEVDQEIKTSLDRNGNRNPDKTTMQKQQSGNTDTRNISTAPTMNTSDKTTKNSNTKKTE</sequence>
<feature type="domain" description="Neurotransmitter-gated ion-channel transmembrane" evidence="8">
    <location>
        <begin position="1046"/>
        <end position="1189"/>
    </location>
</feature>
<dbReference type="Pfam" id="PF02932">
    <property type="entry name" value="Neur_chan_memb"/>
    <property type="match status" value="3"/>
</dbReference>
<dbReference type="InterPro" id="IPR006202">
    <property type="entry name" value="Neur_chan_lig-bd"/>
</dbReference>
<feature type="transmembrane region" description="Helical" evidence="5">
    <location>
        <begin position="258"/>
        <end position="275"/>
    </location>
</feature>
<dbReference type="InterPro" id="IPR018000">
    <property type="entry name" value="Neurotransmitter_ion_chnl_CS"/>
</dbReference>
<dbReference type="PROSITE" id="PS00236">
    <property type="entry name" value="NEUROTR_ION_CHANNEL"/>
    <property type="match status" value="3"/>
</dbReference>
<feature type="domain" description="Neurotransmitter-gated ion-channel transmembrane" evidence="8">
    <location>
        <begin position="233"/>
        <end position="415"/>
    </location>
</feature>
<dbReference type="InterPro" id="IPR006029">
    <property type="entry name" value="Neurotrans-gated_channel_TM"/>
</dbReference>
<keyword evidence="3 5" id="KW-1133">Transmembrane helix</keyword>
<dbReference type="FunFam" id="2.70.170.10:FF:000030">
    <property type="entry name" value="AcetylCholine Receptor"/>
    <property type="match status" value="3"/>
</dbReference>
<comment type="subcellular location">
    <subcellularLocation>
        <location evidence="1">Membrane</location>
        <topology evidence="1">Multi-pass membrane protein</topology>
    </subcellularLocation>
</comment>
<dbReference type="PRINTS" id="PR00252">
    <property type="entry name" value="NRIONCHANNEL"/>
</dbReference>
<dbReference type="Gene3D" id="1.20.58.390">
    <property type="entry name" value="Neurotransmitter-gated ion-channel transmembrane domain"/>
    <property type="match status" value="3"/>
</dbReference>
<feature type="transmembrane region" description="Helical" evidence="5">
    <location>
        <begin position="295"/>
        <end position="315"/>
    </location>
</feature>
<keyword evidence="10" id="KW-1185">Reference proteome</keyword>
<feature type="transmembrane region" description="Helical" evidence="5">
    <location>
        <begin position="1041"/>
        <end position="1065"/>
    </location>
</feature>
<feature type="transmembrane region" description="Helical" evidence="5">
    <location>
        <begin position="709"/>
        <end position="733"/>
    </location>
</feature>
<dbReference type="SUPFAM" id="SSF63712">
    <property type="entry name" value="Nicotinic receptor ligand binding domain-like"/>
    <property type="match status" value="3"/>
</dbReference>
<keyword evidence="5" id="KW-0406">Ion transport</keyword>
<keyword evidence="5" id="KW-0813">Transport</keyword>
<dbReference type="GO" id="GO:0005230">
    <property type="term" value="F:extracellular ligand-gated monoatomic ion channel activity"/>
    <property type="evidence" value="ECO:0007669"/>
    <property type="project" value="InterPro"/>
</dbReference>
<dbReference type="SUPFAM" id="SSF90112">
    <property type="entry name" value="Neurotransmitter-gated ion-channel transmembrane pore"/>
    <property type="match status" value="3"/>
</dbReference>
<evidence type="ECO:0000259" key="7">
    <source>
        <dbReference type="Pfam" id="PF02931"/>
    </source>
</evidence>
<feature type="compositionally biased region" description="Basic and acidic residues" evidence="6">
    <location>
        <begin position="1299"/>
        <end position="1309"/>
    </location>
</feature>
<feature type="compositionally biased region" description="Polar residues" evidence="6">
    <location>
        <begin position="1310"/>
        <end position="1330"/>
    </location>
</feature>
<feature type="transmembrane region" description="Helical" evidence="5">
    <location>
        <begin position="233"/>
        <end position="251"/>
    </location>
</feature>
<organism evidence="9 10">
    <name type="scientific">Pinctada imbricata</name>
    <name type="common">Atlantic pearl-oyster</name>
    <name type="synonym">Pinctada martensii</name>
    <dbReference type="NCBI Taxonomy" id="66713"/>
    <lineage>
        <taxon>Eukaryota</taxon>
        <taxon>Metazoa</taxon>
        <taxon>Spiralia</taxon>
        <taxon>Lophotrochozoa</taxon>
        <taxon>Mollusca</taxon>
        <taxon>Bivalvia</taxon>
        <taxon>Autobranchia</taxon>
        <taxon>Pteriomorphia</taxon>
        <taxon>Pterioida</taxon>
        <taxon>Pterioidea</taxon>
        <taxon>Pteriidae</taxon>
        <taxon>Pinctada</taxon>
    </lineage>
</organism>
<feature type="domain" description="Neurotransmitter-gated ion-channel transmembrane" evidence="8">
    <location>
        <begin position="654"/>
        <end position="819"/>
    </location>
</feature>